<gene>
    <name evidence="2" type="ORF">GCM10011571_15570</name>
</gene>
<dbReference type="AlphaFoldDB" id="A0A8J2VCT1"/>
<dbReference type="NCBIfam" id="TIGR02898">
    <property type="entry name" value="spore_YhcN_YlaJ"/>
    <property type="match status" value="1"/>
</dbReference>
<accession>A0A8J2VCT1</accession>
<dbReference type="InterPro" id="IPR019076">
    <property type="entry name" value="Spore_lipoprot_YhcN/YlaJ-like"/>
</dbReference>
<feature type="chain" id="PRO_5038379840" description="Sporulation lipoprotein, YhcN/YlaJ family" evidence="1">
    <location>
        <begin position="25"/>
        <end position="169"/>
    </location>
</feature>
<evidence type="ECO:0000313" key="3">
    <source>
        <dbReference type="Proteomes" id="UP000625210"/>
    </source>
</evidence>
<feature type="signal peptide" evidence="1">
    <location>
        <begin position="1"/>
        <end position="24"/>
    </location>
</feature>
<reference evidence="2" key="2">
    <citation type="submission" date="2020-09" db="EMBL/GenBank/DDBJ databases">
        <authorList>
            <person name="Sun Q."/>
            <person name="Zhou Y."/>
        </authorList>
    </citation>
    <scope>NUCLEOTIDE SEQUENCE</scope>
    <source>
        <strain evidence="2">CGMCC 1.15179</strain>
    </source>
</reference>
<proteinExistence type="predicted"/>
<evidence type="ECO:0000256" key="1">
    <source>
        <dbReference type="SAM" id="SignalP"/>
    </source>
</evidence>
<sequence length="169" mass="18836">MLNFTKYVAGAAAAGVLFFSFGCAVQKRPEETQDIRRNTTNMTNRMDRNYERVGVNMRVADDVASSVAKLKTIDSATVVVTDSTAYVGVLFEKDYKGGVTNRIKTKVSRQVRKADPSVTRVFVSANPDFVSRIGDMARDIRNGRPIAGIRDSFMELVRRTFPTARQTLE</sequence>
<reference evidence="2" key="1">
    <citation type="journal article" date="2014" name="Int. J. Syst. Evol. Microbiol.">
        <title>Complete genome sequence of Corynebacterium casei LMG S-19264T (=DSM 44701T), isolated from a smear-ripened cheese.</title>
        <authorList>
            <consortium name="US DOE Joint Genome Institute (JGI-PGF)"/>
            <person name="Walter F."/>
            <person name="Albersmeier A."/>
            <person name="Kalinowski J."/>
            <person name="Ruckert C."/>
        </authorList>
    </citation>
    <scope>NUCLEOTIDE SEQUENCE</scope>
    <source>
        <strain evidence="2">CGMCC 1.15179</strain>
    </source>
</reference>
<dbReference type="EMBL" id="BMHQ01000004">
    <property type="protein sequence ID" value="GGE14918.1"/>
    <property type="molecule type" value="Genomic_DNA"/>
</dbReference>
<dbReference type="RefSeq" id="WP_188647314.1">
    <property type="nucleotide sequence ID" value="NZ_BMHQ01000004.1"/>
</dbReference>
<name>A0A8J2VCT1_9BACL</name>
<dbReference type="Proteomes" id="UP000625210">
    <property type="component" value="Unassembled WGS sequence"/>
</dbReference>
<organism evidence="2 3">
    <name type="scientific">Marinithermofilum abyssi</name>
    <dbReference type="NCBI Taxonomy" id="1571185"/>
    <lineage>
        <taxon>Bacteria</taxon>
        <taxon>Bacillati</taxon>
        <taxon>Bacillota</taxon>
        <taxon>Bacilli</taxon>
        <taxon>Bacillales</taxon>
        <taxon>Thermoactinomycetaceae</taxon>
        <taxon>Marinithermofilum</taxon>
    </lineage>
</organism>
<dbReference type="GO" id="GO:0030435">
    <property type="term" value="P:sporulation resulting in formation of a cellular spore"/>
    <property type="evidence" value="ECO:0007669"/>
    <property type="project" value="InterPro"/>
</dbReference>
<comment type="caution">
    <text evidence="2">The sequence shown here is derived from an EMBL/GenBank/DDBJ whole genome shotgun (WGS) entry which is preliminary data.</text>
</comment>
<dbReference type="InterPro" id="IPR014247">
    <property type="entry name" value="Spore_lipoprot_YhcN/YlaJ"/>
</dbReference>
<evidence type="ECO:0000313" key="2">
    <source>
        <dbReference type="EMBL" id="GGE14918.1"/>
    </source>
</evidence>
<dbReference type="Pfam" id="PF09580">
    <property type="entry name" value="Spore_YhcN_YlaJ"/>
    <property type="match status" value="1"/>
</dbReference>
<keyword evidence="3" id="KW-1185">Reference proteome</keyword>
<keyword evidence="1" id="KW-0732">Signal</keyword>
<protein>
    <recommendedName>
        <fullName evidence="4">Sporulation lipoprotein, YhcN/YlaJ family</fullName>
    </recommendedName>
</protein>
<evidence type="ECO:0008006" key="4">
    <source>
        <dbReference type="Google" id="ProtNLM"/>
    </source>
</evidence>
<dbReference type="PROSITE" id="PS51257">
    <property type="entry name" value="PROKAR_LIPOPROTEIN"/>
    <property type="match status" value="1"/>
</dbReference>